<dbReference type="Proteomes" id="UP000186469">
    <property type="component" value="Unassembled WGS sequence"/>
</dbReference>
<sequence length="321" mass="37301">MKKIPIALASDNNLIFALATVIISALETKNQDTFYDFYVLCSKDVTAENKDKLKFIESSYSDCSINIIDMSGQFENVKKTHKYVTTPSLYKMALTSLLPELSKIIYLDTDVIVRADLSELYDFDLKDNYLAGVSAFINYFDHYERIKQQLDIPSLDSYINAGVLLMNLDAIRKDSIDKQWQNLIGAYHGSVDQHILNKVCYGKVSFLPCRFNVCQSCLSFLKDGKAAVFYPLKELKEAYENPTVFHWTGEKPWRFYDLFLAHEWLQYLLKTPFRNEIPSRKSINGINKKYKLFNKITLLKIKKGKYYLLGFLPIWKTKNKR</sequence>
<dbReference type="SUPFAM" id="SSF53448">
    <property type="entry name" value="Nucleotide-diphospho-sugar transferases"/>
    <property type="match status" value="1"/>
</dbReference>
<dbReference type="GO" id="GO:0016757">
    <property type="term" value="F:glycosyltransferase activity"/>
    <property type="evidence" value="ECO:0007669"/>
    <property type="project" value="UniProtKB-KW"/>
</dbReference>
<dbReference type="PANTHER" id="PTHR13778">
    <property type="entry name" value="GLYCOSYLTRANSFERASE 8 DOMAIN-CONTAINING PROTEIN"/>
    <property type="match status" value="1"/>
</dbReference>
<keyword evidence="2 4" id="KW-0808">Transferase</keyword>
<dbReference type="PANTHER" id="PTHR13778:SF47">
    <property type="entry name" value="LIPOPOLYSACCHARIDE 1,3-GALACTOSYLTRANSFERASE"/>
    <property type="match status" value="1"/>
</dbReference>
<proteinExistence type="predicted"/>
<keyword evidence="1" id="KW-0328">Glycosyltransferase</keyword>
<dbReference type="EMBL" id="FRDI01000008">
    <property type="protein sequence ID" value="SHN66633.1"/>
    <property type="molecule type" value="Genomic_DNA"/>
</dbReference>
<dbReference type="GO" id="GO:0046872">
    <property type="term" value="F:metal ion binding"/>
    <property type="evidence" value="ECO:0007669"/>
    <property type="project" value="UniProtKB-KW"/>
</dbReference>
<accession>A0A1M7T7E4</accession>
<dbReference type="Pfam" id="PF01501">
    <property type="entry name" value="Glyco_transf_8"/>
    <property type="match status" value="1"/>
</dbReference>
<dbReference type="RefSeq" id="WP_072697354.1">
    <property type="nucleotide sequence ID" value="NZ_FRDI01000008.1"/>
</dbReference>
<dbReference type="AlphaFoldDB" id="A0A1M7T7E4"/>
<name>A0A1M7T7E4_9BACT</name>
<reference evidence="4 5" key="1">
    <citation type="submission" date="2016-12" db="EMBL/GenBank/DDBJ databases">
        <authorList>
            <person name="Song W.-J."/>
            <person name="Kurnit D.M."/>
        </authorList>
    </citation>
    <scope>NUCLEOTIDE SEQUENCE [LARGE SCALE GENOMIC DNA]</scope>
    <source>
        <strain evidence="4 5">DSM 11393</strain>
    </source>
</reference>
<gene>
    <name evidence="4" type="ORF">SAMN02745728_01663</name>
</gene>
<dbReference type="InterPro" id="IPR029044">
    <property type="entry name" value="Nucleotide-diphossugar_trans"/>
</dbReference>
<dbReference type="OrthoDB" id="5363698at2"/>
<evidence type="ECO:0000313" key="4">
    <source>
        <dbReference type="EMBL" id="SHN66633.1"/>
    </source>
</evidence>
<dbReference type="STRING" id="1121455.SAMN02745728_01663"/>
<dbReference type="InterPro" id="IPR050748">
    <property type="entry name" value="Glycosyltrans_8_dom-fam"/>
</dbReference>
<dbReference type="CDD" id="cd04194">
    <property type="entry name" value="GT8_A4GalT_like"/>
    <property type="match status" value="1"/>
</dbReference>
<evidence type="ECO:0000256" key="3">
    <source>
        <dbReference type="ARBA" id="ARBA00022723"/>
    </source>
</evidence>
<organism evidence="4 5">
    <name type="scientific">Desulfovibrio litoralis DSM 11393</name>
    <dbReference type="NCBI Taxonomy" id="1121455"/>
    <lineage>
        <taxon>Bacteria</taxon>
        <taxon>Pseudomonadati</taxon>
        <taxon>Thermodesulfobacteriota</taxon>
        <taxon>Desulfovibrionia</taxon>
        <taxon>Desulfovibrionales</taxon>
        <taxon>Desulfovibrionaceae</taxon>
        <taxon>Desulfovibrio</taxon>
    </lineage>
</organism>
<keyword evidence="5" id="KW-1185">Reference proteome</keyword>
<protein>
    <submittedName>
        <fullName evidence="4">Lipopolysaccharide biosynthesis protein, LPS:glycosyltransferase</fullName>
    </submittedName>
</protein>
<evidence type="ECO:0000256" key="2">
    <source>
        <dbReference type="ARBA" id="ARBA00022679"/>
    </source>
</evidence>
<evidence type="ECO:0000313" key="5">
    <source>
        <dbReference type="Proteomes" id="UP000186469"/>
    </source>
</evidence>
<dbReference type="InterPro" id="IPR002495">
    <property type="entry name" value="Glyco_trans_8"/>
</dbReference>
<evidence type="ECO:0000256" key="1">
    <source>
        <dbReference type="ARBA" id="ARBA00022676"/>
    </source>
</evidence>
<keyword evidence="3" id="KW-0479">Metal-binding</keyword>
<dbReference type="Gene3D" id="3.90.550.10">
    <property type="entry name" value="Spore Coat Polysaccharide Biosynthesis Protein SpsA, Chain A"/>
    <property type="match status" value="1"/>
</dbReference>